<dbReference type="RefSeq" id="WP_140455981.1">
    <property type="nucleotide sequence ID" value="NZ_VFRP01000033.1"/>
</dbReference>
<comment type="caution">
    <text evidence="1">The sequence shown here is derived from an EMBL/GenBank/DDBJ whole genome shotgun (WGS) entry which is preliminary data.</text>
</comment>
<dbReference type="OrthoDB" id="7770859at2"/>
<name>A0A501WBB5_9RHOB</name>
<proteinExistence type="predicted"/>
<dbReference type="Proteomes" id="UP000319255">
    <property type="component" value="Unassembled WGS sequence"/>
</dbReference>
<keyword evidence="2" id="KW-1185">Reference proteome</keyword>
<gene>
    <name evidence="1" type="ORF">FJM51_20425</name>
</gene>
<dbReference type="AlphaFoldDB" id="A0A501WBB5"/>
<accession>A0A501WBB5</accession>
<organism evidence="1 2">
    <name type="scientific">Amaricoccus solimangrovi</name>
    <dbReference type="NCBI Taxonomy" id="2589815"/>
    <lineage>
        <taxon>Bacteria</taxon>
        <taxon>Pseudomonadati</taxon>
        <taxon>Pseudomonadota</taxon>
        <taxon>Alphaproteobacteria</taxon>
        <taxon>Rhodobacterales</taxon>
        <taxon>Paracoccaceae</taxon>
        <taxon>Amaricoccus</taxon>
    </lineage>
</organism>
<evidence type="ECO:0000313" key="1">
    <source>
        <dbReference type="EMBL" id="TPE47223.1"/>
    </source>
</evidence>
<dbReference type="EMBL" id="VFRP01000033">
    <property type="protein sequence ID" value="TPE47223.1"/>
    <property type="molecule type" value="Genomic_DNA"/>
</dbReference>
<evidence type="ECO:0000313" key="2">
    <source>
        <dbReference type="Proteomes" id="UP000319255"/>
    </source>
</evidence>
<reference evidence="1 2" key="1">
    <citation type="submission" date="2019-06" db="EMBL/GenBank/DDBJ databases">
        <title>A novel bacterium of genus Amaricoccus, isolated from marine sediment.</title>
        <authorList>
            <person name="Huang H."/>
            <person name="Mo K."/>
            <person name="Hu Y."/>
        </authorList>
    </citation>
    <scope>NUCLEOTIDE SEQUENCE [LARGE SCALE GENOMIC DNA]</scope>
    <source>
        <strain evidence="1 2">HB172011</strain>
    </source>
</reference>
<sequence>MRAVNARAQGQRERRGALVEAQMIWIEARDRESGDIHGLGIWQGETTEQIRVTDMFSGATETRTFFNLGLISISSIRYETGLDIRPVSVTLSALSEPVQAAFRLYDARGARAQIWRRSYDPDSRLPIGDPEPRFKGFVNTAPIERPAAGGEATIEVQLVSTARMLTFTSERKKSDEAQRRREDDRFRRYKGTARAWDVPWGTKDVRS</sequence>
<protein>
    <submittedName>
        <fullName evidence="1">Uncharacterized protein</fullName>
    </submittedName>
</protein>